<evidence type="ECO:0000313" key="4">
    <source>
        <dbReference type="Proteomes" id="UP001557470"/>
    </source>
</evidence>
<dbReference type="PANTHER" id="PTHR47231">
    <property type="entry name" value="UPF0722 PROTEIN C11ORF88"/>
    <property type="match status" value="1"/>
</dbReference>
<evidence type="ECO:0000313" key="3">
    <source>
        <dbReference type="EMBL" id="KAL0995003.1"/>
    </source>
</evidence>
<reference evidence="3 4" key="1">
    <citation type="submission" date="2024-06" db="EMBL/GenBank/DDBJ databases">
        <authorList>
            <person name="Pan Q."/>
            <person name="Wen M."/>
            <person name="Jouanno E."/>
            <person name="Zahm M."/>
            <person name="Klopp C."/>
            <person name="Cabau C."/>
            <person name="Louis A."/>
            <person name="Berthelot C."/>
            <person name="Parey E."/>
            <person name="Roest Crollius H."/>
            <person name="Montfort J."/>
            <person name="Robinson-Rechavi M."/>
            <person name="Bouchez O."/>
            <person name="Lampietro C."/>
            <person name="Lopez Roques C."/>
            <person name="Donnadieu C."/>
            <person name="Postlethwait J."/>
            <person name="Bobe J."/>
            <person name="Verreycken H."/>
            <person name="Guiguen Y."/>
        </authorList>
    </citation>
    <scope>NUCLEOTIDE SEQUENCE [LARGE SCALE GENOMIC DNA]</scope>
    <source>
        <strain evidence="3">Up_M1</strain>
        <tissue evidence="3">Testis</tissue>
    </source>
</reference>
<dbReference type="InterPro" id="IPR040681">
    <property type="entry name" value="HOATZ-like"/>
</dbReference>
<proteinExistence type="inferred from homology"/>
<dbReference type="EMBL" id="JAGEUA010000003">
    <property type="protein sequence ID" value="KAL0995003.1"/>
    <property type="molecule type" value="Genomic_DNA"/>
</dbReference>
<protein>
    <recommendedName>
        <fullName evidence="2">Cilia- and flagella-associated protein HOATZ</fullName>
    </recommendedName>
</protein>
<comment type="caution">
    <text evidence="3">The sequence shown here is derived from an EMBL/GenBank/DDBJ whole genome shotgun (WGS) entry which is preliminary data.</text>
</comment>
<evidence type="ECO:0000256" key="2">
    <source>
        <dbReference type="ARBA" id="ARBA00023657"/>
    </source>
</evidence>
<evidence type="ECO:0000256" key="1">
    <source>
        <dbReference type="ARBA" id="ARBA00023451"/>
    </source>
</evidence>
<sequence>MEEERGEAEHLTLQTEFDKYFTVFDGSSLQDVSHAKQLWASLSLLPPLESRLVSADIRQRLPVAQTLHDSSAALKQSSSAIKARFQETAHQKIRQEERQRNMDMREHVSVLYQSRQGDRCKRLDISTPENLETDVDEVRRL</sequence>
<dbReference type="Pfam" id="PF17664">
    <property type="entry name" value="HOATZ-like"/>
    <property type="match status" value="1"/>
</dbReference>
<dbReference type="Proteomes" id="UP001557470">
    <property type="component" value="Unassembled WGS sequence"/>
</dbReference>
<accession>A0ABD0X6Z1</accession>
<dbReference type="PANTHER" id="PTHR47231:SF1">
    <property type="entry name" value="CILIA- AND FLAGELLA-ASSOCIATED PROTEIN HOATZ"/>
    <property type="match status" value="1"/>
</dbReference>
<dbReference type="AlphaFoldDB" id="A0ABD0X6Z1"/>
<keyword evidence="4" id="KW-1185">Reference proteome</keyword>
<name>A0ABD0X6Z1_UMBPY</name>
<comment type="similarity">
    <text evidence="1">Belongs to the HOATZ family.</text>
</comment>
<gene>
    <name evidence="3" type="ORF">UPYG_G00130520</name>
</gene>
<organism evidence="3 4">
    <name type="scientific">Umbra pygmaea</name>
    <name type="common">Eastern mudminnow</name>
    <dbReference type="NCBI Taxonomy" id="75934"/>
    <lineage>
        <taxon>Eukaryota</taxon>
        <taxon>Metazoa</taxon>
        <taxon>Chordata</taxon>
        <taxon>Craniata</taxon>
        <taxon>Vertebrata</taxon>
        <taxon>Euteleostomi</taxon>
        <taxon>Actinopterygii</taxon>
        <taxon>Neopterygii</taxon>
        <taxon>Teleostei</taxon>
        <taxon>Protacanthopterygii</taxon>
        <taxon>Esociformes</taxon>
        <taxon>Umbridae</taxon>
        <taxon>Umbra</taxon>
    </lineage>
</organism>